<dbReference type="EMBL" id="JAHYIQ010000001">
    <property type="protein sequence ID" value="KAK1135869.1"/>
    <property type="molecule type" value="Genomic_DNA"/>
</dbReference>
<dbReference type="AlphaFoldDB" id="A0AA40GDR7"/>
<dbReference type="Proteomes" id="UP001177670">
    <property type="component" value="Unassembled WGS sequence"/>
</dbReference>
<organism evidence="1 2">
    <name type="scientific">Melipona bicolor</name>
    <dbReference type="NCBI Taxonomy" id="60889"/>
    <lineage>
        <taxon>Eukaryota</taxon>
        <taxon>Metazoa</taxon>
        <taxon>Ecdysozoa</taxon>
        <taxon>Arthropoda</taxon>
        <taxon>Hexapoda</taxon>
        <taxon>Insecta</taxon>
        <taxon>Pterygota</taxon>
        <taxon>Neoptera</taxon>
        <taxon>Endopterygota</taxon>
        <taxon>Hymenoptera</taxon>
        <taxon>Apocrita</taxon>
        <taxon>Aculeata</taxon>
        <taxon>Apoidea</taxon>
        <taxon>Anthophila</taxon>
        <taxon>Apidae</taxon>
        <taxon>Melipona</taxon>
    </lineage>
</organism>
<protein>
    <submittedName>
        <fullName evidence="1">Uncharacterized protein</fullName>
    </submittedName>
</protein>
<evidence type="ECO:0000313" key="2">
    <source>
        <dbReference type="Proteomes" id="UP001177670"/>
    </source>
</evidence>
<accession>A0AA40GDR7</accession>
<keyword evidence="2" id="KW-1185">Reference proteome</keyword>
<comment type="caution">
    <text evidence="1">The sequence shown here is derived from an EMBL/GenBank/DDBJ whole genome shotgun (WGS) entry which is preliminary data.</text>
</comment>
<name>A0AA40GDR7_9HYME</name>
<evidence type="ECO:0000313" key="1">
    <source>
        <dbReference type="EMBL" id="KAK1135869.1"/>
    </source>
</evidence>
<proteinExistence type="predicted"/>
<reference evidence="1" key="1">
    <citation type="submission" date="2021-10" db="EMBL/GenBank/DDBJ databases">
        <title>Melipona bicolor Genome sequencing and assembly.</title>
        <authorList>
            <person name="Araujo N.S."/>
            <person name="Arias M.C."/>
        </authorList>
    </citation>
    <scope>NUCLEOTIDE SEQUENCE</scope>
    <source>
        <strain evidence="1">USP_2M_L1-L4_2017</strain>
        <tissue evidence="1">Whole body</tissue>
    </source>
</reference>
<gene>
    <name evidence="1" type="ORF">K0M31_000441</name>
</gene>
<sequence length="76" mass="8281">MNDDVSDHVDVKHMEISGKFRVTSSRQRAIAFKMTKALAKIKITLRRGPPRTSSREAACDPQGGVAIAAVVRTTLS</sequence>